<evidence type="ECO:0000313" key="12">
    <source>
        <dbReference type="EMBL" id="CAG6733073.1"/>
    </source>
</evidence>
<dbReference type="GO" id="GO:0046983">
    <property type="term" value="F:protein dimerization activity"/>
    <property type="evidence" value="ECO:0007669"/>
    <property type="project" value="InterPro"/>
</dbReference>
<dbReference type="SMART" id="SM00355">
    <property type="entry name" value="ZnF_C2H2"/>
    <property type="match status" value="4"/>
</dbReference>
<sequence>MPASRTSPVWEYFIESDGKARCILCGTIMSYCNNNGSNLRRHLRLKHPKIKLKTNPRKRIEESEEDMAVDNLGMSEDSTEQPSTSEDPVRVSKLKRSPVWEYFKMGPNKTSTCSICNHTLSFKNYSVSNLKRHLMKKHPMVDLESNQNTSNDEEVEEEMVVDDLGLSDDSIELPSTSQVSVSPPSRKTSLLWDHFTDVEPNKTAFCSICRIIFTYNNSESYLRNHLKSKHPTVNLEPHERATNTRNEIKQPTVALETRLLGPYSKHEIETMVLDGIPAVQTEQPSSSQVRDHLTRKTSVLWDYFTEEEPEKARCSICNKTLSIANSCFSNLRRHMKSKHPTVNAKARPRPTENLEQEIQEMIVFRKNDSVVSSEPPPTAQQFIRKTIPASRRNQLDNQLLKTIAKEYYPFKMVEDVEFQNFVQMLNPAYKLPTRKNLSTLMLPAMYQNTLELVKNEVTANADYVSITTDSWTSIKNQAYIAVTVHYISRENCQLKSYLIGCIQYTNQHTSVDLHQLLCSLIREWGLEGKVVAATTDNAPKLVAAVQHSWSHVGCFAHTLNIIVQRSLVAVSTTRNKVNRIVEHFKRSTSALAKLNEMQETLGMVPVLGLVQDEVTRWNSTLHMFQCVLKLKTPLLSTLDDVNCGIALTSADWDIVAQCCEILQIFEQMSIEVSAEKGVTISKVGMFARAMLHHCETVRNNQQLMPEITELASTLYDQCQDGFHEYAINTLLHEASLLDPRFKKFAFEDNDTFEEAKAAIIANGSSILESNNATTSCETNTSACSSLTSSGAATFNISNSYSLWEDFDEKVSSLSKDESHATSRIVIEVDKYLLEPIIPRSENPLAWWELNKKVYPTLYTLMKRRLSIQATSVPSERLFSKTGEIMKTKRSRLTSKRLEELVFLNYNLK</sequence>
<evidence type="ECO:0000256" key="5">
    <source>
        <dbReference type="ARBA" id="ARBA00023015"/>
    </source>
</evidence>
<dbReference type="SUPFAM" id="SSF57667">
    <property type="entry name" value="beta-beta-alpha zinc fingers"/>
    <property type="match status" value="4"/>
</dbReference>
<feature type="domain" description="BED-type" evidence="11">
    <location>
        <begin position="295"/>
        <end position="346"/>
    </location>
</feature>
<dbReference type="Pfam" id="PF02892">
    <property type="entry name" value="zf-BED"/>
    <property type="match status" value="4"/>
</dbReference>
<name>A0A8D8YQ75_9HEMI</name>
<organism evidence="12">
    <name type="scientific">Cacopsylla melanoneura</name>
    <dbReference type="NCBI Taxonomy" id="428564"/>
    <lineage>
        <taxon>Eukaryota</taxon>
        <taxon>Metazoa</taxon>
        <taxon>Ecdysozoa</taxon>
        <taxon>Arthropoda</taxon>
        <taxon>Hexapoda</taxon>
        <taxon>Insecta</taxon>
        <taxon>Pterygota</taxon>
        <taxon>Neoptera</taxon>
        <taxon>Paraneoptera</taxon>
        <taxon>Hemiptera</taxon>
        <taxon>Sternorrhyncha</taxon>
        <taxon>Psylloidea</taxon>
        <taxon>Psyllidae</taxon>
        <taxon>Psyllinae</taxon>
        <taxon>Cacopsylla</taxon>
    </lineage>
</organism>
<dbReference type="SMART" id="SM00614">
    <property type="entry name" value="ZnF_BED"/>
    <property type="match status" value="4"/>
</dbReference>
<protein>
    <submittedName>
        <fullName evidence="12">Zinc finger BED domain-containing protein 1</fullName>
    </submittedName>
</protein>
<keyword evidence="6" id="KW-0238">DNA-binding</keyword>
<evidence type="ECO:0000256" key="3">
    <source>
        <dbReference type="ARBA" id="ARBA00022771"/>
    </source>
</evidence>
<evidence type="ECO:0000256" key="10">
    <source>
        <dbReference type="SAM" id="MobiDB-lite"/>
    </source>
</evidence>
<evidence type="ECO:0000256" key="2">
    <source>
        <dbReference type="ARBA" id="ARBA00022723"/>
    </source>
</evidence>
<feature type="domain" description="BED-type" evidence="11">
    <location>
        <begin position="186"/>
        <end position="237"/>
    </location>
</feature>
<dbReference type="GO" id="GO:0009791">
    <property type="term" value="P:post-embryonic development"/>
    <property type="evidence" value="ECO:0007669"/>
    <property type="project" value="UniProtKB-ARBA"/>
</dbReference>
<feature type="domain" description="BED-type" evidence="11">
    <location>
        <begin position="4"/>
        <end position="54"/>
    </location>
</feature>
<dbReference type="InterPro" id="IPR008906">
    <property type="entry name" value="HATC_C_dom"/>
</dbReference>
<dbReference type="InterPro" id="IPR013087">
    <property type="entry name" value="Znf_C2H2_type"/>
</dbReference>
<keyword evidence="7" id="KW-0804">Transcription</keyword>
<keyword evidence="2" id="KW-0479">Metal-binding</keyword>
<comment type="subcellular location">
    <subcellularLocation>
        <location evidence="1">Nucleus</location>
    </subcellularLocation>
</comment>
<evidence type="ECO:0000256" key="4">
    <source>
        <dbReference type="ARBA" id="ARBA00022833"/>
    </source>
</evidence>
<dbReference type="GO" id="GO:0003677">
    <property type="term" value="F:DNA binding"/>
    <property type="evidence" value="ECO:0007669"/>
    <property type="project" value="UniProtKB-KW"/>
</dbReference>
<dbReference type="Pfam" id="PF05699">
    <property type="entry name" value="Dimer_Tnp_hAT"/>
    <property type="match status" value="1"/>
</dbReference>
<keyword evidence="3 9" id="KW-0863">Zinc-finger</keyword>
<dbReference type="EMBL" id="HBUF01388798">
    <property type="protein sequence ID" value="CAG6733073.1"/>
    <property type="molecule type" value="Transcribed_RNA"/>
</dbReference>
<dbReference type="PROSITE" id="PS50808">
    <property type="entry name" value="ZF_BED"/>
    <property type="match status" value="4"/>
</dbReference>
<dbReference type="InterPro" id="IPR052035">
    <property type="entry name" value="ZnF_BED_domain_contain"/>
</dbReference>
<evidence type="ECO:0000259" key="11">
    <source>
        <dbReference type="PROSITE" id="PS50808"/>
    </source>
</evidence>
<dbReference type="PANTHER" id="PTHR46481:SF10">
    <property type="entry name" value="ZINC FINGER BED DOMAIN-CONTAINING PROTEIN 39"/>
    <property type="match status" value="1"/>
</dbReference>
<dbReference type="InterPro" id="IPR036236">
    <property type="entry name" value="Znf_C2H2_sf"/>
</dbReference>
<dbReference type="InterPro" id="IPR012337">
    <property type="entry name" value="RNaseH-like_sf"/>
</dbReference>
<dbReference type="SUPFAM" id="SSF140996">
    <property type="entry name" value="Hermes dimerisation domain"/>
    <property type="match status" value="1"/>
</dbReference>
<dbReference type="InterPro" id="IPR003656">
    <property type="entry name" value="Znf_BED"/>
</dbReference>
<dbReference type="GO" id="GO:0005634">
    <property type="term" value="C:nucleus"/>
    <property type="evidence" value="ECO:0007669"/>
    <property type="project" value="UniProtKB-SubCell"/>
</dbReference>
<accession>A0A8D8YQ75</accession>
<evidence type="ECO:0000256" key="8">
    <source>
        <dbReference type="ARBA" id="ARBA00023242"/>
    </source>
</evidence>
<keyword evidence="4" id="KW-0862">Zinc</keyword>
<evidence type="ECO:0000256" key="6">
    <source>
        <dbReference type="ARBA" id="ARBA00023125"/>
    </source>
</evidence>
<dbReference type="PANTHER" id="PTHR46481">
    <property type="entry name" value="ZINC FINGER BED DOMAIN-CONTAINING PROTEIN 4"/>
    <property type="match status" value="1"/>
</dbReference>
<dbReference type="SUPFAM" id="SSF53098">
    <property type="entry name" value="Ribonuclease H-like"/>
    <property type="match status" value="1"/>
</dbReference>
<feature type="domain" description="BED-type" evidence="11">
    <location>
        <begin position="94"/>
        <end position="145"/>
    </location>
</feature>
<evidence type="ECO:0000256" key="9">
    <source>
        <dbReference type="PROSITE-ProRule" id="PRU00027"/>
    </source>
</evidence>
<evidence type="ECO:0000256" key="7">
    <source>
        <dbReference type="ARBA" id="ARBA00023163"/>
    </source>
</evidence>
<feature type="region of interest" description="Disordered" evidence="10">
    <location>
        <begin position="56"/>
        <end position="91"/>
    </location>
</feature>
<dbReference type="GO" id="GO:0008270">
    <property type="term" value="F:zinc ion binding"/>
    <property type="evidence" value="ECO:0007669"/>
    <property type="project" value="UniProtKB-KW"/>
</dbReference>
<keyword evidence="8" id="KW-0539">Nucleus</keyword>
<proteinExistence type="predicted"/>
<evidence type="ECO:0000256" key="1">
    <source>
        <dbReference type="ARBA" id="ARBA00004123"/>
    </source>
</evidence>
<keyword evidence="5" id="KW-0805">Transcription regulation</keyword>
<dbReference type="AlphaFoldDB" id="A0A8D8YQ75"/>
<reference evidence="12" key="1">
    <citation type="submission" date="2021-05" db="EMBL/GenBank/DDBJ databases">
        <authorList>
            <person name="Alioto T."/>
            <person name="Alioto T."/>
            <person name="Gomez Garrido J."/>
        </authorList>
    </citation>
    <scope>NUCLEOTIDE SEQUENCE</scope>
</reference>